<evidence type="ECO:0000256" key="1">
    <source>
        <dbReference type="SAM" id="SignalP"/>
    </source>
</evidence>
<dbReference type="GO" id="GO:0030288">
    <property type="term" value="C:outer membrane-bounded periplasmic space"/>
    <property type="evidence" value="ECO:0007669"/>
    <property type="project" value="InterPro"/>
</dbReference>
<gene>
    <name evidence="2" type="ORF">ENN51_02030</name>
</gene>
<name>A0A7V0T4H2_UNCW3</name>
<organism evidence="2">
    <name type="scientific">candidate division WOR-3 bacterium</name>
    <dbReference type="NCBI Taxonomy" id="2052148"/>
    <lineage>
        <taxon>Bacteria</taxon>
        <taxon>Bacteria division WOR-3</taxon>
    </lineage>
</organism>
<dbReference type="EMBL" id="DSBX01000077">
    <property type="protein sequence ID" value="HDQ99054.1"/>
    <property type="molecule type" value="Genomic_DNA"/>
</dbReference>
<evidence type="ECO:0008006" key="3">
    <source>
        <dbReference type="Google" id="ProtNLM"/>
    </source>
</evidence>
<dbReference type="InterPro" id="IPR005534">
    <property type="entry name" value="Curli_assmbl/transp-comp_CsgG"/>
</dbReference>
<proteinExistence type="predicted"/>
<protein>
    <recommendedName>
        <fullName evidence="3">Lipoprotein</fullName>
    </recommendedName>
</protein>
<dbReference type="Gene3D" id="3.40.50.10610">
    <property type="entry name" value="ABC-type transport auxiliary lipoprotein component"/>
    <property type="match status" value="1"/>
</dbReference>
<reference evidence="2" key="1">
    <citation type="journal article" date="2020" name="mSystems">
        <title>Genome- and Community-Level Interaction Insights into Carbon Utilization and Element Cycling Functions of Hydrothermarchaeota in Hydrothermal Sediment.</title>
        <authorList>
            <person name="Zhou Z."/>
            <person name="Liu Y."/>
            <person name="Xu W."/>
            <person name="Pan J."/>
            <person name="Luo Z.H."/>
            <person name="Li M."/>
        </authorList>
    </citation>
    <scope>NUCLEOTIDE SEQUENCE [LARGE SCALE GENOMIC DNA]</scope>
    <source>
        <strain evidence="2">SpSt-1182</strain>
    </source>
</reference>
<accession>A0A7V0T4H2</accession>
<evidence type="ECO:0000313" key="2">
    <source>
        <dbReference type="EMBL" id="HDQ99054.1"/>
    </source>
</evidence>
<dbReference type="AlphaFoldDB" id="A0A7V0T4H2"/>
<sequence>MKRMALLLLPCLLLSAGCVMTPAQMAAFGPRLNYAKSPGFDAQPTWRTAVLPPTASSALEAAPTGGLYDYASMALMRTGRFTVVDRSAVDRLLAEQEFSYSGVVDPSSAARLGKMLGAEAVMLITVNAVKHDPFFDNSPEYRDAQLHVKIISVETTEMLYSSLGESSSFEGAADALRGALETALAGIRQP</sequence>
<comment type="caution">
    <text evidence="2">The sequence shown here is derived from an EMBL/GenBank/DDBJ whole genome shotgun (WGS) entry which is preliminary data.</text>
</comment>
<dbReference type="Proteomes" id="UP000885672">
    <property type="component" value="Unassembled WGS sequence"/>
</dbReference>
<keyword evidence="1" id="KW-0732">Signal</keyword>
<dbReference type="Pfam" id="PF03783">
    <property type="entry name" value="CsgG"/>
    <property type="match status" value="1"/>
</dbReference>
<dbReference type="PROSITE" id="PS51257">
    <property type="entry name" value="PROKAR_LIPOPROTEIN"/>
    <property type="match status" value="1"/>
</dbReference>
<feature type="signal peptide" evidence="1">
    <location>
        <begin position="1"/>
        <end position="26"/>
    </location>
</feature>
<feature type="chain" id="PRO_5031075504" description="Lipoprotein" evidence="1">
    <location>
        <begin position="27"/>
        <end position="190"/>
    </location>
</feature>